<accession>A0AAD7WM26</accession>
<evidence type="ECO:0000313" key="3">
    <source>
        <dbReference type="Proteomes" id="UP001221898"/>
    </source>
</evidence>
<dbReference type="Proteomes" id="UP001221898">
    <property type="component" value="Unassembled WGS sequence"/>
</dbReference>
<dbReference type="AlphaFoldDB" id="A0AAD7WM26"/>
<evidence type="ECO:0000256" key="1">
    <source>
        <dbReference type="SAM" id="MobiDB-lite"/>
    </source>
</evidence>
<feature type="region of interest" description="Disordered" evidence="1">
    <location>
        <begin position="14"/>
        <end position="86"/>
    </location>
</feature>
<dbReference type="EMBL" id="JAINUG010000068">
    <property type="protein sequence ID" value="KAJ8401685.1"/>
    <property type="molecule type" value="Genomic_DNA"/>
</dbReference>
<evidence type="ECO:0000313" key="2">
    <source>
        <dbReference type="EMBL" id="KAJ8401685.1"/>
    </source>
</evidence>
<name>A0AAD7WM26_9TELE</name>
<keyword evidence="3" id="KW-1185">Reference proteome</keyword>
<comment type="caution">
    <text evidence="2">The sequence shown here is derived from an EMBL/GenBank/DDBJ whole genome shotgun (WGS) entry which is preliminary data.</text>
</comment>
<proteinExistence type="predicted"/>
<gene>
    <name evidence="2" type="ORF">AAFF_G00376560</name>
</gene>
<protein>
    <submittedName>
        <fullName evidence="2">Uncharacterized protein</fullName>
    </submittedName>
</protein>
<sequence>AIIVVDSGSFSRQPHLPSLTERRLSRQRQRSLPAGVQRLSGQRQRSLPAGVQRLSGQRQRSLPAGVHRGGPARECSPQDLPVLTWW</sequence>
<organism evidence="2 3">
    <name type="scientific">Aldrovandia affinis</name>
    <dbReference type="NCBI Taxonomy" id="143900"/>
    <lineage>
        <taxon>Eukaryota</taxon>
        <taxon>Metazoa</taxon>
        <taxon>Chordata</taxon>
        <taxon>Craniata</taxon>
        <taxon>Vertebrata</taxon>
        <taxon>Euteleostomi</taxon>
        <taxon>Actinopterygii</taxon>
        <taxon>Neopterygii</taxon>
        <taxon>Teleostei</taxon>
        <taxon>Notacanthiformes</taxon>
        <taxon>Halosauridae</taxon>
        <taxon>Aldrovandia</taxon>
    </lineage>
</organism>
<reference evidence="2" key="1">
    <citation type="journal article" date="2023" name="Science">
        <title>Genome structures resolve the early diversification of teleost fishes.</title>
        <authorList>
            <person name="Parey E."/>
            <person name="Louis A."/>
            <person name="Montfort J."/>
            <person name="Bouchez O."/>
            <person name="Roques C."/>
            <person name="Iampietro C."/>
            <person name="Lluch J."/>
            <person name="Castinel A."/>
            <person name="Donnadieu C."/>
            <person name="Desvignes T."/>
            <person name="Floi Bucao C."/>
            <person name="Jouanno E."/>
            <person name="Wen M."/>
            <person name="Mejri S."/>
            <person name="Dirks R."/>
            <person name="Jansen H."/>
            <person name="Henkel C."/>
            <person name="Chen W.J."/>
            <person name="Zahm M."/>
            <person name="Cabau C."/>
            <person name="Klopp C."/>
            <person name="Thompson A.W."/>
            <person name="Robinson-Rechavi M."/>
            <person name="Braasch I."/>
            <person name="Lecointre G."/>
            <person name="Bobe J."/>
            <person name="Postlethwait J.H."/>
            <person name="Berthelot C."/>
            <person name="Roest Crollius H."/>
            <person name="Guiguen Y."/>
        </authorList>
    </citation>
    <scope>NUCLEOTIDE SEQUENCE</scope>
    <source>
        <strain evidence="2">NC1722</strain>
    </source>
</reference>
<feature type="non-terminal residue" evidence="2">
    <location>
        <position position="1"/>
    </location>
</feature>